<keyword evidence="3" id="KW-1134">Transmembrane beta strand</keyword>
<evidence type="ECO:0000256" key="3">
    <source>
        <dbReference type="ARBA" id="ARBA00022452"/>
    </source>
</evidence>
<sequence length="417" mass="46293">MKPRIYWAPPYVAALIMGALSFPGLASALTLEQALSVAEQDAPSLHAQAANLVAARSAAIPAGELPDPKLKLGLQSVPIEGDARWQLEQEAMTMQMVGVMQDVPNRAKRRARVEAAQASVALANAQQTVERLGVRQATAEAWIASFAVEQKLSLFKQLYSENQLLSRAVQARIAGGSGQTADSVLPRQEAALLAEQEDELLRNQAVARAGLRRWIGELAGQPLTGDWPQWLAAVDNYQHNLNRHPALLAFDPMTREAEAKVHQAIAEKTPDWSWGIDYLRRGREYGDMVNLSVSFDLPLFTSSRQDPKIAAERARLAQIEAQRQATLRLYNQELSTDLAEYQRLDRALIRLDKTLLPLAEEKVRLAMADYRSGSGELTAVIEARRQLVETRLRRIDVARDRSLSNARLHFAFGDTRP</sequence>
<comment type="similarity">
    <text evidence="2">Belongs to the outer membrane factor (OMF) (TC 1.B.17) family.</text>
</comment>
<gene>
    <name evidence="8" type="ORF">B597_014990</name>
</gene>
<keyword evidence="6" id="KW-0998">Cell outer membrane</keyword>
<keyword evidence="4" id="KW-0812">Transmembrane</keyword>
<comment type="caution">
    <text evidence="8">The sequence shown here is derived from an EMBL/GenBank/DDBJ whole genome shotgun (WGS) entry which is preliminary data.</text>
</comment>
<organism evidence="8 9">
    <name type="scientific">Stutzerimonas stutzeri KOS6</name>
    <dbReference type="NCBI Taxonomy" id="1218352"/>
    <lineage>
        <taxon>Bacteria</taxon>
        <taxon>Pseudomonadati</taxon>
        <taxon>Pseudomonadota</taxon>
        <taxon>Gammaproteobacteria</taxon>
        <taxon>Pseudomonadales</taxon>
        <taxon>Pseudomonadaceae</taxon>
        <taxon>Stutzerimonas</taxon>
    </lineage>
</organism>
<reference evidence="8 9" key="1">
    <citation type="journal article" date="2013" name="Genome Announc.">
        <title>Draft Genome of the Nitrogen-Fixing Bacterium Pseudomonas stutzeri Strain KOS6 Isolated from Industrial Hydrocarbon Sludge.</title>
        <authorList>
            <person name="Grigoryeva T.V."/>
            <person name="Laikov A.V."/>
            <person name="Naumova R.P."/>
            <person name="Manolov A.I."/>
            <person name="Larin A.K."/>
            <person name="Karpova I.Y."/>
            <person name="Semashko T.A."/>
            <person name="Alexeev D.G."/>
            <person name="Kostryukova E.S."/>
            <person name="Muller R."/>
            <person name="Govorun V.M."/>
        </authorList>
    </citation>
    <scope>NUCLEOTIDE SEQUENCE [LARGE SCALE GENOMIC DNA]</scope>
    <source>
        <strain evidence="8 9">KOS6</strain>
    </source>
</reference>
<dbReference type="EMBL" id="AMCZ02000020">
    <property type="protein sequence ID" value="EWC40446.1"/>
    <property type="molecule type" value="Genomic_DNA"/>
</dbReference>
<dbReference type="InterPro" id="IPR010131">
    <property type="entry name" value="MdtP/NodT-like"/>
</dbReference>
<dbReference type="InterPro" id="IPR003423">
    <property type="entry name" value="OMP_efflux"/>
</dbReference>
<dbReference type="Pfam" id="PF02321">
    <property type="entry name" value="OEP"/>
    <property type="match status" value="1"/>
</dbReference>
<name>A0A061JL57_STUST</name>
<dbReference type="GO" id="GO:0016020">
    <property type="term" value="C:membrane"/>
    <property type="evidence" value="ECO:0007669"/>
    <property type="project" value="UniProtKB-SubCell"/>
</dbReference>
<keyword evidence="3" id="KW-0472">Membrane</keyword>
<evidence type="ECO:0000256" key="1">
    <source>
        <dbReference type="ARBA" id="ARBA00004442"/>
    </source>
</evidence>
<protein>
    <submittedName>
        <fullName evidence="8">Cytochrome C</fullName>
    </submittedName>
</protein>
<dbReference type="HOGENOM" id="CLU_012817_15_1_6"/>
<dbReference type="PANTHER" id="PTHR30203:SF24">
    <property type="entry name" value="BLR4935 PROTEIN"/>
    <property type="match status" value="1"/>
</dbReference>
<proteinExistence type="inferred from homology"/>
<keyword evidence="7" id="KW-0449">Lipoprotein</keyword>
<evidence type="ECO:0000313" key="9">
    <source>
        <dbReference type="Proteomes" id="UP000026923"/>
    </source>
</evidence>
<evidence type="ECO:0000256" key="7">
    <source>
        <dbReference type="ARBA" id="ARBA00023288"/>
    </source>
</evidence>
<keyword evidence="5" id="KW-0564">Palmitate</keyword>
<dbReference type="SUPFAM" id="SSF56954">
    <property type="entry name" value="Outer membrane efflux proteins (OEP)"/>
    <property type="match status" value="1"/>
</dbReference>
<dbReference type="Gene3D" id="1.20.1600.10">
    <property type="entry name" value="Outer membrane efflux proteins (OEP)"/>
    <property type="match status" value="1"/>
</dbReference>
<dbReference type="AlphaFoldDB" id="A0A061JL57"/>
<dbReference type="GO" id="GO:0015562">
    <property type="term" value="F:efflux transmembrane transporter activity"/>
    <property type="evidence" value="ECO:0007669"/>
    <property type="project" value="InterPro"/>
</dbReference>
<dbReference type="PANTHER" id="PTHR30203">
    <property type="entry name" value="OUTER MEMBRANE CATION EFFLUX PROTEIN"/>
    <property type="match status" value="1"/>
</dbReference>
<evidence type="ECO:0000256" key="6">
    <source>
        <dbReference type="ARBA" id="ARBA00023237"/>
    </source>
</evidence>
<dbReference type="OrthoDB" id="5607838at2"/>
<dbReference type="Proteomes" id="UP000026923">
    <property type="component" value="Unassembled WGS sequence"/>
</dbReference>
<evidence type="ECO:0000256" key="2">
    <source>
        <dbReference type="ARBA" id="ARBA00007613"/>
    </source>
</evidence>
<accession>A0A061JL57</accession>
<dbReference type="GeneID" id="75211895"/>
<evidence type="ECO:0000313" key="8">
    <source>
        <dbReference type="EMBL" id="EWC40446.1"/>
    </source>
</evidence>
<evidence type="ECO:0000256" key="5">
    <source>
        <dbReference type="ARBA" id="ARBA00023139"/>
    </source>
</evidence>
<comment type="subcellular location">
    <subcellularLocation>
        <location evidence="1">Cell outer membrane</location>
    </subcellularLocation>
</comment>
<dbReference type="RefSeq" id="WP_003292652.1">
    <property type="nucleotide sequence ID" value="NZ_KK020676.1"/>
</dbReference>
<dbReference type="eggNOG" id="COG1538">
    <property type="taxonomic scope" value="Bacteria"/>
</dbReference>
<evidence type="ECO:0000256" key="4">
    <source>
        <dbReference type="ARBA" id="ARBA00022692"/>
    </source>
</evidence>